<sequence length="61" mass="6465">MSLKSMLKSAAKSYAGHGARTHRGARRPATYRAGAGRHGALKTAAAGMAVRQIGKFLRKAR</sequence>
<dbReference type="EMBL" id="JACVXA010000004">
    <property type="protein sequence ID" value="MBE3636965.1"/>
    <property type="molecule type" value="Genomic_DNA"/>
</dbReference>
<dbReference type="AlphaFoldDB" id="A0A8J6Z5Y1"/>
<gene>
    <name evidence="2" type="ORF">ICN82_01950</name>
</gene>
<evidence type="ECO:0000313" key="3">
    <source>
        <dbReference type="Proteomes" id="UP000609121"/>
    </source>
</evidence>
<accession>A0A8J6Z5Y1</accession>
<name>A0A8J6Z5Y1_9RHOB</name>
<dbReference type="RefSeq" id="WP_193179148.1">
    <property type="nucleotide sequence ID" value="NZ_JACVXA010000004.1"/>
</dbReference>
<organism evidence="2 3">
    <name type="scientific">Mangrovicoccus algicola</name>
    <dbReference type="NCBI Taxonomy" id="2771008"/>
    <lineage>
        <taxon>Bacteria</taxon>
        <taxon>Pseudomonadati</taxon>
        <taxon>Pseudomonadota</taxon>
        <taxon>Alphaproteobacteria</taxon>
        <taxon>Rhodobacterales</taxon>
        <taxon>Paracoccaceae</taxon>
        <taxon>Mangrovicoccus</taxon>
    </lineage>
</organism>
<feature type="compositionally biased region" description="Low complexity" evidence="1">
    <location>
        <begin position="1"/>
        <end position="18"/>
    </location>
</feature>
<evidence type="ECO:0000256" key="1">
    <source>
        <dbReference type="SAM" id="MobiDB-lite"/>
    </source>
</evidence>
<protein>
    <submittedName>
        <fullName evidence="2">Uncharacterized protein</fullName>
    </submittedName>
</protein>
<feature type="region of interest" description="Disordered" evidence="1">
    <location>
        <begin position="1"/>
        <end position="37"/>
    </location>
</feature>
<proteinExistence type="predicted"/>
<evidence type="ECO:0000313" key="2">
    <source>
        <dbReference type="EMBL" id="MBE3636965.1"/>
    </source>
</evidence>
<dbReference type="Proteomes" id="UP000609121">
    <property type="component" value="Unassembled WGS sequence"/>
</dbReference>
<reference evidence="2" key="1">
    <citation type="submission" date="2020-09" db="EMBL/GenBank/DDBJ databases">
        <title>A novel bacterium of genus Mangrovicoccus, isolated from South China Sea.</title>
        <authorList>
            <person name="Huang H."/>
            <person name="Mo K."/>
            <person name="Hu Y."/>
        </authorList>
    </citation>
    <scope>NUCLEOTIDE SEQUENCE</scope>
    <source>
        <strain evidence="2">HB182678</strain>
    </source>
</reference>
<comment type="caution">
    <text evidence="2">The sequence shown here is derived from an EMBL/GenBank/DDBJ whole genome shotgun (WGS) entry which is preliminary data.</text>
</comment>
<keyword evidence="3" id="KW-1185">Reference proteome</keyword>